<dbReference type="PROSITE" id="PS50932">
    <property type="entry name" value="HTH_LACI_2"/>
    <property type="match status" value="1"/>
</dbReference>
<evidence type="ECO:0000256" key="3">
    <source>
        <dbReference type="ARBA" id="ARBA00023163"/>
    </source>
</evidence>
<proteinExistence type="predicted"/>
<keyword evidence="2" id="KW-0238">DNA-binding</keyword>
<dbReference type="SMART" id="SM00354">
    <property type="entry name" value="HTH_LACI"/>
    <property type="match status" value="1"/>
</dbReference>
<evidence type="ECO:0000259" key="4">
    <source>
        <dbReference type="PROSITE" id="PS50932"/>
    </source>
</evidence>
<evidence type="ECO:0000313" key="5">
    <source>
        <dbReference type="EMBL" id="TDF93801.1"/>
    </source>
</evidence>
<dbReference type="OrthoDB" id="9775106at2"/>
<feature type="domain" description="HTH lacI-type" evidence="4">
    <location>
        <begin position="3"/>
        <end position="57"/>
    </location>
</feature>
<dbReference type="Proteomes" id="UP000295636">
    <property type="component" value="Unassembled WGS sequence"/>
</dbReference>
<comment type="caution">
    <text evidence="5">The sequence shown here is derived from an EMBL/GenBank/DDBJ whole genome shotgun (WGS) entry which is preliminary data.</text>
</comment>
<dbReference type="PROSITE" id="PS00356">
    <property type="entry name" value="HTH_LACI_1"/>
    <property type="match status" value="1"/>
</dbReference>
<evidence type="ECO:0000313" key="6">
    <source>
        <dbReference type="Proteomes" id="UP000295636"/>
    </source>
</evidence>
<dbReference type="GO" id="GO:0003700">
    <property type="term" value="F:DNA-binding transcription factor activity"/>
    <property type="evidence" value="ECO:0007669"/>
    <property type="project" value="TreeGrafter"/>
</dbReference>
<dbReference type="AlphaFoldDB" id="A0A4R5KEN1"/>
<dbReference type="SUPFAM" id="SSF53822">
    <property type="entry name" value="Periplasmic binding protein-like I"/>
    <property type="match status" value="1"/>
</dbReference>
<name>A0A4R5KEN1_9BACL</name>
<reference evidence="5 6" key="1">
    <citation type="submission" date="2019-03" db="EMBL/GenBank/DDBJ databases">
        <title>This is whole genome sequence of Paenibacillus sp MS74 strain.</title>
        <authorList>
            <person name="Trinh H.N."/>
        </authorList>
    </citation>
    <scope>NUCLEOTIDE SEQUENCE [LARGE SCALE GENOMIC DNA]</scope>
    <source>
        <strain evidence="5 6">MS74</strain>
    </source>
</reference>
<dbReference type="PRINTS" id="PR00036">
    <property type="entry name" value="HTHLACI"/>
</dbReference>
<dbReference type="InterPro" id="IPR046335">
    <property type="entry name" value="LacI/GalR-like_sensor"/>
</dbReference>
<evidence type="ECO:0000256" key="2">
    <source>
        <dbReference type="ARBA" id="ARBA00023125"/>
    </source>
</evidence>
<gene>
    <name evidence="5" type="ORF">E1757_25790</name>
</gene>
<dbReference type="PANTHER" id="PTHR30146:SF109">
    <property type="entry name" value="HTH-TYPE TRANSCRIPTIONAL REGULATOR GALS"/>
    <property type="match status" value="1"/>
</dbReference>
<dbReference type="RefSeq" id="WP_133233597.1">
    <property type="nucleotide sequence ID" value="NZ_SMRT01000015.1"/>
</dbReference>
<dbReference type="Gene3D" id="3.40.50.2300">
    <property type="match status" value="2"/>
</dbReference>
<sequence>MNVTILDIAKAAGVSKSTVSLVINESDKVKLETRHKVWQTINKLGYVPNMAARALTTSQTKTFGLIFLTSDETSLPYVLDSVPETLLYDVTYGINACLKNTDYSLLTERFSVSGQAKLPDLIKNKRVDGVFLIGGLYDDAFINLVLEQGIHVVIIGRRHEGVDSVSVNANKVGYLGAKYLLELGHRQIAFISGPAYSSISQEKQNGFAAAVAEKGVNMEQIYFIHSPYTGMGGYQALKQLWNEGVRPTAIFGGSDGITAGMIRFLYEQEISVPKDVSIISYEESVLSTHAPFSLTVIDGHKMQLGEMACMTMINRIKKQNAQEVTLIIEPSMIIRGSVKVMG</sequence>
<dbReference type="Pfam" id="PF00356">
    <property type="entry name" value="LacI"/>
    <property type="match status" value="1"/>
</dbReference>
<dbReference type="InterPro" id="IPR000843">
    <property type="entry name" value="HTH_LacI"/>
</dbReference>
<organism evidence="5 6">
    <name type="scientific">Paenibacillus piri</name>
    <dbReference type="NCBI Taxonomy" id="2547395"/>
    <lineage>
        <taxon>Bacteria</taxon>
        <taxon>Bacillati</taxon>
        <taxon>Bacillota</taxon>
        <taxon>Bacilli</taxon>
        <taxon>Bacillales</taxon>
        <taxon>Paenibacillaceae</taxon>
        <taxon>Paenibacillus</taxon>
    </lineage>
</organism>
<dbReference type="InterPro" id="IPR010982">
    <property type="entry name" value="Lambda_DNA-bd_dom_sf"/>
</dbReference>
<keyword evidence="3" id="KW-0804">Transcription</keyword>
<accession>A0A4R5KEN1</accession>
<dbReference type="CDD" id="cd01392">
    <property type="entry name" value="HTH_LacI"/>
    <property type="match status" value="1"/>
</dbReference>
<dbReference type="InterPro" id="IPR028082">
    <property type="entry name" value="Peripla_BP_I"/>
</dbReference>
<protein>
    <submittedName>
        <fullName evidence="5">LacI family transcriptional regulator</fullName>
    </submittedName>
</protein>
<keyword evidence="6" id="KW-1185">Reference proteome</keyword>
<evidence type="ECO:0000256" key="1">
    <source>
        <dbReference type="ARBA" id="ARBA00023015"/>
    </source>
</evidence>
<dbReference type="CDD" id="cd06267">
    <property type="entry name" value="PBP1_LacI_sugar_binding-like"/>
    <property type="match status" value="1"/>
</dbReference>
<dbReference type="EMBL" id="SMRT01000015">
    <property type="protein sequence ID" value="TDF93801.1"/>
    <property type="molecule type" value="Genomic_DNA"/>
</dbReference>
<dbReference type="Pfam" id="PF13377">
    <property type="entry name" value="Peripla_BP_3"/>
    <property type="match status" value="1"/>
</dbReference>
<dbReference type="SUPFAM" id="SSF47413">
    <property type="entry name" value="lambda repressor-like DNA-binding domains"/>
    <property type="match status" value="1"/>
</dbReference>
<dbReference type="Gene3D" id="1.10.260.40">
    <property type="entry name" value="lambda repressor-like DNA-binding domains"/>
    <property type="match status" value="1"/>
</dbReference>
<dbReference type="PANTHER" id="PTHR30146">
    <property type="entry name" value="LACI-RELATED TRANSCRIPTIONAL REPRESSOR"/>
    <property type="match status" value="1"/>
</dbReference>
<keyword evidence="1" id="KW-0805">Transcription regulation</keyword>
<dbReference type="GO" id="GO:0000976">
    <property type="term" value="F:transcription cis-regulatory region binding"/>
    <property type="evidence" value="ECO:0007669"/>
    <property type="project" value="TreeGrafter"/>
</dbReference>